<evidence type="ECO:0000256" key="2">
    <source>
        <dbReference type="ARBA" id="ARBA00022840"/>
    </source>
</evidence>
<dbReference type="PRINTS" id="PR00301">
    <property type="entry name" value="HEATSHOCK70"/>
</dbReference>
<dbReference type="AlphaFoldDB" id="A0A7W2EVQ7"/>
<dbReference type="EMBL" id="JACEZT010000016">
    <property type="protein sequence ID" value="MBA5639484.1"/>
    <property type="molecule type" value="Genomic_DNA"/>
</dbReference>
<comment type="caution">
    <text evidence="3">The sequence shown here is derived from an EMBL/GenBank/DDBJ whole genome shotgun (WGS) entry which is preliminary data.</text>
</comment>
<evidence type="ECO:0000256" key="1">
    <source>
        <dbReference type="ARBA" id="ARBA00022741"/>
    </source>
</evidence>
<reference evidence="3 4" key="1">
    <citation type="submission" date="2020-07" db="EMBL/GenBank/DDBJ databases">
        <title>Novel species isolated from subtropical streams in China.</title>
        <authorList>
            <person name="Lu H."/>
        </authorList>
    </citation>
    <scope>NUCLEOTIDE SEQUENCE [LARGE SCALE GENOMIC DNA]</scope>
    <source>
        <strain evidence="3 4">LX20W</strain>
    </source>
</reference>
<evidence type="ECO:0000313" key="3">
    <source>
        <dbReference type="EMBL" id="MBA5639484.1"/>
    </source>
</evidence>
<dbReference type="Gene3D" id="3.90.640.10">
    <property type="entry name" value="Actin, Chain A, domain 4"/>
    <property type="match status" value="1"/>
</dbReference>
<keyword evidence="4" id="KW-1185">Reference proteome</keyword>
<dbReference type="SUPFAM" id="SSF53067">
    <property type="entry name" value="Actin-like ATPase domain"/>
    <property type="match status" value="2"/>
</dbReference>
<dbReference type="GO" id="GO:0140662">
    <property type="term" value="F:ATP-dependent protein folding chaperone"/>
    <property type="evidence" value="ECO:0007669"/>
    <property type="project" value="InterPro"/>
</dbReference>
<dbReference type="Proteomes" id="UP000534388">
    <property type="component" value="Unassembled WGS sequence"/>
</dbReference>
<dbReference type="InterPro" id="IPR021030">
    <property type="entry name" value="DUF3731"/>
</dbReference>
<evidence type="ECO:0000313" key="4">
    <source>
        <dbReference type="Proteomes" id="UP000534388"/>
    </source>
</evidence>
<accession>A0A7W2EVQ7</accession>
<keyword evidence="2" id="KW-0067">ATP-binding</keyword>
<dbReference type="Gene3D" id="3.30.420.40">
    <property type="match status" value="2"/>
</dbReference>
<name>A0A7W2EVQ7_9BURK</name>
<proteinExistence type="predicted"/>
<organism evidence="3 4">
    <name type="scientific">Rugamonas brunnea</name>
    <dbReference type="NCBI Taxonomy" id="2758569"/>
    <lineage>
        <taxon>Bacteria</taxon>
        <taxon>Pseudomonadati</taxon>
        <taxon>Pseudomonadota</taxon>
        <taxon>Betaproteobacteria</taxon>
        <taxon>Burkholderiales</taxon>
        <taxon>Oxalobacteraceae</taxon>
        <taxon>Telluria group</taxon>
        <taxon>Rugamonas</taxon>
    </lineage>
</organism>
<sequence length="988" mass="106362">MAHYLVSIDLGTTNTVLAYSELGATPETAQIRLFDIEQLVAPGEVAPATLLPSLRYHPAEGELADGQLQLPWRQDDVAGLAQVVTGRLARVLGAQVPGRLVASAKSWLSHPGVDRMAPILPWGAEEGVPRVSPVAASASYLAHLRAAWNTRFPQQPLEQQQLVLTIPASFDEGARALTLEAARMAGLPALRLLEEPQAAFYDWLFRHRATLAEELADTRLVLVCDVGGGTTDFSLIKVELADGVQELRPQLSRIGVGNHLILGGDNMDLALAHLAESRMAAGAAGEGGGASRLSAGRLAQLTERCRAAKEQLLAADAPERATVTLLGAGSRLIGGTRSVEFTREEVERLVVDGFFPMGAADEGARRGRAAIVEFGLPYASDPAITRHLASFLQQHAGAARAALGLADDAAVPIPDTLLLNGGVFRADALARRLQATLAQWRGQPLRVLHNDNPDVAVARGGVAYALARRGAAPAITGGSPRSYFLVLDEEQRADKPCRAICILPRGAAEGSEVLLSGRTFALRLGRPVRFHLASSTAQSGAAPLAGEMVDINQSAQGDYVRLPAMATVLRDSGSAARKEIPVQLATSLSEVGTLEVHCVAITDADSPQPQAGQPQRWLLEFQLREASAPNAEASETPDAQPASHPGLSAAIEKIDRIFGARAQQVELKEVRRLRTQLEQVLGGREKWATPLLRQLFDALLARAKGRRRSADHERVWLNLCGYCLRPGFGYTLDEWRIEQLWALFETGAQHHKDSQVCAEWWTMWRRVSGGLDATAQLRILDDFAFNVQADAQERGRRPHTLVDGSDDDMLRLGASLERIPGNYKAEIGAWMLMQLDQATTALQRTAAAKGGAAARSSSAKADTTAKAEATQARYLWGLSRVGARQPFHGSAHDVVATATVEQWLATILALDWKKVEPAGYAAAHLARMTGDRSRDVDEALRAEILRRLSAVGAPANWSAMVREVVQLDQADEKRLLGDALPPGLKLIA</sequence>
<dbReference type="GO" id="GO:0005524">
    <property type="term" value="F:ATP binding"/>
    <property type="evidence" value="ECO:0007669"/>
    <property type="project" value="UniProtKB-KW"/>
</dbReference>
<dbReference type="RefSeq" id="WP_182166042.1">
    <property type="nucleotide sequence ID" value="NZ_JACEZT010000016.1"/>
</dbReference>
<dbReference type="PANTHER" id="PTHR19375">
    <property type="entry name" value="HEAT SHOCK PROTEIN 70KDA"/>
    <property type="match status" value="1"/>
</dbReference>
<dbReference type="InterPro" id="IPR013126">
    <property type="entry name" value="Hsp_70_fam"/>
</dbReference>
<gene>
    <name evidence="3" type="ORF">H3H37_20690</name>
</gene>
<dbReference type="CDD" id="cd10170">
    <property type="entry name" value="ASKHA_NBD_HSP70"/>
    <property type="match status" value="1"/>
</dbReference>
<dbReference type="Pfam" id="PF00012">
    <property type="entry name" value="HSP70"/>
    <property type="match status" value="1"/>
</dbReference>
<keyword evidence="1" id="KW-0547">Nucleotide-binding</keyword>
<dbReference type="InterPro" id="IPR043129">
    <property type="entry name" value="ATPase_NBD"/>
</dbReference>
<protein>
    <submittedName>
        <fullName evidence="3">Hsp70 family protein</fullName>
    </submittedName>
</protein>
<dbReference type="Pfam" id="PF12531">
    <property type="entry name" value="DUF3731"/>
    <property type="match status" value="1"/>
</dbReference>